<dbReference type="Pfam" id="PF04828">
    <property type="entry name" value="GFA"/>
    <property type="match status" value="1"/>
</dbReference>
<keyword evidence="3" id="KW-0862">Zinc</keyword>
<dbReference type="EMBL" id="CP040819">
    <property type="protein sequence ID" value="QDL93834.1"/>
    <property type="molecule type" value="Genomic_DNA"/>
</dbReference>
<evidence type="ECO:0000256" key="2">
    <source>
        <dbReference type="ARBA" id="ARBA00022723"/>
    </source>
</evidence>
<evidence type="ECO:0000313" key="6">
    <source>
        <dbReference type="EMBL" id="QDL93834.1"/>
    </source>
</evidence>
<dbReference type="OrthoDB" id="9807246at2"/>
<evidence type="ECO:0000256" key="1">
    <source>
        <dbReference type="ARBA" id="ARBA00005495"/>
    </source>
</evidence>
<dbReference type="GO" id="GO:0016846">
    <property type="term" value="F:carbon-sulfur lyase activity"/>
    <property type="evidence" value="ECO:0007669"/>
    <property type="project" value="InterPro"/>
</dbReference>
<dbReference type="RefSeq" id="WP_138573917.1">
    <property type="nucleotide sequence ID" value="NZ_CP040819.1"/>
</dbReference>
<organism evidence="6 7">
    <name type="scientific">Paroceanicella profunda</name>
    <dbReference type="NCBI Taxonomy" id="2579971"/>
    <lineage>
        <taxon>Bacteria</taxon>
        <taxon>Pseudomonadati</taxon>
        <taxon>Pseudomonadota</taxon>
        <taxon>Alphaproteobacteria</taxon>
        <taxon>Rhodobacterales</taxon>
        <taxon>Paracoccaceae</taxon>
        <taxon>Paroceanicella</taxon>
    </lineage>
</organism>
<accession>A0A5B8G1D1</accession>
<keyword evidence="7" id="KW-1185">Reference proteome</keyword>
<keyword evidence="2" id="KW-0479">Metal-binding</keyword>
<dbReference type="GO" id="GO:0046872">
    <property type="term" value="F:metal ion binding"/>
    <property type="evidence" value="ECO:0007669"/>
    <property type="project" value="UniProtKB-KW"/>
</dbReference>
<evidence type="ECO:0000259" key="5">
    <source>
        <dbReference type="PROSITE" id="PS51891"/>
    </source>
</evidence>
<comment type="similarity">
    <text evidence="1">Belongs to the Gfa family.</text>
</comment>
<keyword evidence="6" id="KW-0614">Plasmid</keyword>
<dbReference type="PANTHER" id="PTHR33337:SF40">
    <property type="entry name" value="CENP-V_GFA DOMAIN-CONTAINING PROTEIN-RELATED"/>
    <property type="match status" value="1"/>
</dbReference>
<dbReference type="Gene3D" id="3.90.1590.10">
    <property type="entry name" value="glutathione-dependent formaldehyde- activating enzyme (gfa)"/>
    <property type="match status" value="1"/>
</dbReference>
<protein>
    <submittedName>
        <fullName evidence="6">Aldehyde-activating protein</fullName>
    </submittedName>
</protein>
<evidence type="ECO:0000256" key="4">
    <source>
        <dbReference type="ARBA" id="ARBA00023239"/>
    </source>
</evidence>
<dbReference type="SUPFAM" id="SSF51316">
    <property type="entry name" value="Mss4-like"/>
    <property type="match status" value="1"/>
</dbReference>
<reference evidence="6 7" key="1">
    <citation type="submission" date="2019-06" db="EMBL/GenBank/DDBJ databases">
        <title>Genome sequence of Rhodobacteraceae bacterium D4M1.</title>
        <authorList>
            <person name="Cao J."/>
        </authorList>
    </citation>
    <scope>NUCLEOTIDE SEQUENCE [LARGE SCALE GENOMIC DNA]</scope>
    <source>
        <strain evidence="6 7">D4M1</strain>
        <plasmid evidence="7">pd4m1a</plasmid>
    </source>
</reference>
<proteinExistence type="inferred from homology"/>
<dbReference type="InterPro" id="IPR011057">
    <property type="entry name" value="Mss4-like_sf"/>
</dbReference>
<name>A0A5B8G1D1_9RHOB</name>
<dbReference type="AlphaFoldDB" id="A0A5B8G1D1"/>
<feature type="domain" description="CENP-V/GFA" evidence="5">
    <location>
        <begin position="8"/>
        <end position="122"/>
    </location>
</feature>
<dbReference type="KEGG" id="ppru:FDP22_18280"/>
<dbReference type="PROSITE" id="PS51891">
    <property type="entry name" value="CENP_V_GFA"/>
    <property type="match status" value="1"/>
</dbReference>
<dbReference type="InterPro" id="IPR006913">
    <property type="entry name" value="CENP-V/GFA"/>
</dbReference>
<geneLocation type="plasmid" evidence="7">
    <name>pd4m1a</name>
</geneLocation>
<dbReference type="Proteomes" id="UP000305888">
    <property type="component" value="Plasmid pD4M1A"/>
</dbReference>
<evidence type="ECO:0000256" key="3">
    <source>
        <dbReference type="ARBA" id="ARBA00022833"/>
    </source>
</evidence>
<keyword evidence="4" id="KW-0456">Lyase</keyword>
<dbReference type="PANTHER" id="PTHR33337">
    <property type="entry name" value="GFA DOMAIN-CONTAINING PROTEIN"/>
    <property type="match status" value="1"/>
</dbReference>
<sequence>MARPRPPFEGSCLRGAVRVGATVAPLLTFACHCRDCRKLSASASALTAVFPGDSSSCIGDLTEGGLFSSGRRHVFCRSCLNFICSPIAGADQRINLRTSILNDAAPFGPFVALRTGEKLPWAHGPAGHSFSQYPAGPDDLQALMNRCADQ</sequence>
<dbReference type="PROSITE" id="PS51257">
    <property type="entry name" value="PROKAR_LIPOPROTEIN"/>
    <property type="match status" value="1"/>
</dbReference>
<gene>
    <name evidence="6" type="ORF">FDP22_18280</name>
</gene>
<evidence type="ECO:0000313" key="7">
    <source>
        <dbReference type="Proteomes" id="UP000305888"/>
    </source>
</evidence>